<evidence type="ECO:0000256" key="1">
    <source>
        <dbReference type="SAM" id="MobiDB-lite"/>
    </source>
</evidence>
<dbReference type="AlphaFoldDB" id="A0AAD4JL85"/>
<evidence type="ECO:0008006" key="5">
    <source>
        <dbReference type="Google" id="ProtNLM"/>
    </source>
</evidence>
<keyword evidence="4" id="KW-1185">Reference proteome</keyword>
<dbReference type="InterPro" id="IPR044708">
    <property type="entry name" value="CPR5"/>
</dbReference>
<dbReference type="PANTHER" id="PTHR35322">
    <property type="entry name" value="PROTEIN CPR-5"/>
    <property type="match status" value="1"/>
</dbReference>
<dbReference type="PANTHER" id="PTHR35322:SF2">
    <property type="entry name" value="PROTEIN CPR-5"/>
    <property type="match status" value="1"/>
</dbReference>
<comment type="caution">
    <text evidence="3">The sequence shown here is derived from an EMBL/GenBank/DDBJ whole genome shotgun (WGS) entry which is preliminary data.</text>
</comment>
<gene>
    <name evidence="3" type="ORF">C2S53_003628</name>
</gene>
<keyword evidence="2" id="KW-0812">Transmembrane</keyword>
<evidence type="ECO:0000313" key="3">
    <source>
        <dbReference type="EMBL" id="KAH6835143.1"/>
    </source>
</evidence>
<dbReference type="Proteomes" id="UP001190926">
    <property type="component" value="Unassembled WGS sequence"/>
</dbReference>
<proteinExistence type="predicted"/>
<name>A0AAD4JL85_PERFH</name>
<dbReference type="GO" id="GO:0010090">
    <property type="term" value="P:trichome morphogenesis"/>
    <property type="evidence" value="ECO:0007669"/>
    <property type="project" value="InterPro"/>
</dbReference>
<accession>A0AAD4JL85</accession>
<dbReference type="GO" id="GO:0006952">
    <property type="term" value="P:defense response"/>
    <property type="evidence" value="ECO:0007669"/>
    <property type="project" value="InterPro"/>
</dbReference>
<organism evidence="3 4">
    <name type="scientific">Perilla frutescens var. hirtella</name>
    <name type="common">Perilla citriodora</name>
    <name type="synonym">Perilla setoyensis</name>
    <dbReference type="NCBI Taxonomy" id="608512"/>
    <lineage>
        <taxon>Eukaryota</taxon>
        <taxon>Viridiplantae</taxon>
        <taxon>Streptophyta</taxon>
        <taxon>Embryophyta</taxon>
        <taxon>Tracheophyta</taxon>
        <taxon>Spermatophyta</taxon>
        <taxon>Magnoliopsida</taxon>
        <taxon>eudicotyledons</taxon>
        <taxon>Gunneridae</taxon>
        <taxon>Pentapetalae</taxon>
        <taxon>asterids</taxon>
        <taxon>lamiids</taxon>
        <taxon>Lamiales</taxon>
        <taxon>Lamiaceae</taxon>
        <taxon>Nepetoideae</taxon>
        <taxon>Elsholtzieae</taxon>
        <taxon>Perilla</taxon>
    </lineage>
</organism>
<dbReference type="EMBL" id="SDAM02000039">
    <property type="protein sequence ID" value="KAH6835143.1"/>
    <property type="molecule type" value="Genomic_DNA"/>
</dbReference>
<keyword evidence="2" id="KW-1133">Transmembrane helix</keyword>
<evidence type="ECO:0000313" key="4">
    <source>
        <dbReference type="Proteomes" id="UP001190926"/>
    </source>
</evidence>
<feature type="transmembrane region" description="Helical" evidence="2">
    <location>
        <begin position="506"/>
        <end position="525"/>
    </location>
</feature>
<reference evidence="3 4" key="1">
    <citation type="journal article" date="2021" name="Nat. Commun.">
        <title>Incipient diploidization of the medicinal plant Perilla within 10,000 years.</title>
        <authorList>
            <person name="Zhang Y."/>
            <person name="Shen Q."/>
            <person name="Leng L."/>
            <person name="Zhang D."/>
            <person name="Chen S."/>
            <person name="Shi Y."/>
            <person name="Ning Z."/>
            <person name="Chen S."/>
        </authorList>
    </citation>
    <scope>NUCLEOTIDE SEQUENCE [LARGE SCALE GENOMIC DNA]</scope>
    <source>
        <strain evidence="4">cv. PC099</strain>
    </source>
</reference>
<feature type="transmembrane region" description="Helical" evidence="2">
    <location>
        <begin position="475"/>
        <end position="494"/>
    </location>
</feature>
<sequence>MDSRLNGHPTLADSSAAGDRTAVIPPEPSSSRTTDGPQIRSAYKRKINKKKQTVVSDTASFDSSSNCSYAASYSQKGIKISRNPKRIRVGPVTAGRKSVRPSDVDTLGLPLGMSIAVVVSQVLEKKNAAGEKMSVDYLSVICGLAVKESLGNVFGDKFDNFVKNFETSFRSTLLTLQLISGSSQNDGEQLQRSRLGGCSCPVTSNMTSRNTHEDSPCSLEDTVISKQKQREDCTFEASSLSSHYTIGDSSCCSSNSNTDGPVAFPDRTRIDRQCRTHSEMEQNVMKNLISQQLVLHDKRMQQQLTCAFPSNSSSNPVIDQFSMLSTIEKSVMEQTRSNDLKTFEIGISMTKVELKKKELELKTKELELSYSSNILERVKMSMGISKASFKVEKFKTELQDTRQVELLKKCLDFLVGGLIIMLFSLAYGTYVYSHRRIIEATEACSPYTESSSWWMPKSMSTFNSGLQLLKCQIQVFSRMLFGVLMIGAIAFLLIQRSATSHQAMPVTVILLLLGVGCGYAGKFCIDTLGGSGNHWLIFWEVLCLLHFFSNIFHSTLFIILNGPIIVAERIDHKSVFPYWMRKSVFYATLLVLPLLCGLMPFASPWEWCKHFSSQAADLLTFEDEL</sequence>
<keyword evidence="2" id="KW-0472">Membrane</keyword>
<feature type="transmembrane region" description="Helical" evidence="2">
    <location>
        <begin position="584"/>
        <end position="602"/>
    </location>
</feature>
<evidence type="ECO:0000256" key="2">
    <source>
        <dbReference type="SAM" id="Phobius"/>
    </source>
</evidence>
<feature type="transmembrane region" description="Helical" evidence="2">
    <location>
        <begin position="537"/>
        <end position="564"/>
    </location>
</feature>
<protein>
    <recommendedName>
        <fullName evidence="5">Protein CPR-5</fullName>
    </recommendedName>
</protein>
<dbReference type="GO" id="GO:0010150">
    <property type="term" value="P:leaf senescence"/>
    <property type="evidence" value="ECO:0007669"/>
    <property type="project" value="InterPro"/>
</dbReference>
<feature type="region of interest" description="Disordered" evidence="1">
    <location>
        <begin position="1"/>
        <end position="39"/>
    </location>
</feature>